<comment type="caution">
    <text evidence="2">The sequence shown here is derived from an EMBL/GenBank/DDBJ whole genome shotgun (WGS) entry which is preliminary data.</text>
</comment>
<dbReference type="STRING" id="585531.HMPREF0063_12321"/>
<evidence type="ECO:0000313" key="2">
    <source>
        <dbReference type="EMBL" id="EFQ83112.1"/>
    </source>
</evidence>
<evidence type="ECO:0000256" key="1">
    <source>
        <dbReference type="SAM" id="MobiDB-lite"/>
    </source>
</evidence>
<dbReference type="RefSeq" id="WP_007077413.1">
    <property type="nucleotide sequence ID" value="NZ_CM001024.1"/>
</dbReference>
<dbReference type="AlphaFoldDB" id="E2SD09"/>
<proteinExistence type="predicted"/>
<protein>
    <submittedName>
        <fullName evidence="2">Uncharacterized protein</fullName>
    </submittedName>
</protein>
<reference evidence="2" key="1">
    <citation type="submission" date="2010-08" db="EMBL/GenBank/DDBJ databases">
        <authorList>
            <person name="Muzny D."/>
            <person name="Qin X."/>
            <person name="Buhay C."/>
            <person name="Dugan-Rocha S."/>
            <person name="Ding Y."/>
            <person name="Chen G."/>
            <person name="Hawes A."/>
            <person name="Holder M."/>
            <person name="Jhangiani S."/>
            <person name="Johnson A."/>
            <person name="Khan Z."/>
            <person name="Li Z."/>
            <person name="Liu W."/>
            <person name="Liu X."/>
            <person name="Perez L."/>
            <person name="Shen H."/>
            <person name="Wang Q."/>
            <person name="Watt J."/>
            <person name="Xi L."/>
            <person name="Xin Y."/>
            <person name="Zhou J."/>
            <person name="Deng J."/>
            <person name="Jiang H."/>
            <person name="Liu Y."/>
            <person name="Qu J."/>
            <person name="Song X.-Z."/>
            <person name="Zhang L."/>
            <person name="Villasana D."/>
            <person name="Johnson A."/>
            <person name="Liu J."/>
            <person name="Liyanage D."/>
            <person name="Lorensuhewa L."/>
            <person name="Robinson T."/>
            <person name="Song A."/>
            <person name="Song B.-B."/>
            <person name="Dinh H."/>
            <person name="Thornton R."/>
            <person name="Coyle M."/>
            <person name="Francisco L."/>
            <person name="Jackson L."/>
            <person name="Javaid M."/>
            <person name="Korchina V."/>
            <person name="Kovar C."/>
            <person name="Mata R."/>
            <person name="Mathew T."/>
            <person name="Ngo R."/>
            <person name="Nguyen L."/>
            <person name="Nguyen N."/>
            <person name="Okwuonu G."/>
            <person name="Ongeri F."/>
            <person name="Pham C."/>
            <person name="Simmons D."/>
            <person name="Wilczek-Boney K."/>
            <person name="Hale W."/>
            <person name="Jakkamsetti A."/>
            <person name="Pham P."/>
            <person name="Ruth R."/>
            <person name="San Lucas F."/>
            <person name="Warren J."/>
            <person name="Zhang J."/>
            <person name="Zhao Z."/>
            <person name="Zhou C."/>
            <person name="Zhu D."/>
            <person name="Lee S."/>
            <person name="Bess C."/>
            <person name="Blankenburg K."/>
            <person name="Forbes L."/>
            <person name="Fu Q."/>
            <person name="Gubbala S."/>
            <person name="Hirani K."/>
            <person name="Jayaseelan J.C."/>
            <person name="Lara F."/>
            <person name="Munidasa M."/>
            <person name="Palculict T."/>
            <person name="Patil S."/>
            <person name="Pu L.-L."/>
            <person name="Saada N."/>
            <person name="Tang L."/>
            <person name="Weissenberger G."/>
            <person name="Zhu Y."/>
            <person name="Hemphill L."/>
            <person name="Shang Y."/>
            <person name="Youmans B."/>
            <person name="Ayvaz T."/>
            <person name="Ross M."/>
            <person name="Santibanez J."/>
            <person name="Aqrawi P."/>
            <person name="Gross S."/>
            <person name="Joshi V."/>
            <person name="Fowler G."/>
            <person name="Nazareth L."/>
            <person name="Reid J."/>
            <person name="Worley K."/>
            <person name="Petrosino J."/>
            <person name="Highlander S."/>
            <person name="Gibbs R."/>
        </authorList>
    </citation>
    <scope>NUCLEOTIDE SEQUENCE [LARGE SCALE GENOMIC DNA]</scope>
    <source>
        <strain evidence="2">DSM 15272</strain>
    </source>
</reference>
<dbReference type="Proteomes" id="UP000003111">
    <property type="component" value="Unassembled WGS sequence"/>
</dbReference>
<accession>E2SD09</accession>
<keyword evidence="3" id="KW-1185">Reference proteome</keyword>
<dbReference type="EMBL" id="ACLF03000006">
    <property type="protein sequence ID" value="EFQ83112.1"/>
    <property type="molecule type" value="Genomic_DNA"/>
</dbReference>
<feature type="region of interest" description="Disordered" evidence="1">
    <location>
        <begin position="27"/>
        <end position="46"/>
    </location>
</feature>
<sequence>MTWIVVTVLLLLAAGAVGLVTARDGYGWRPPPARTESEQAGRTWPR</sequence>
<organism evidence="2 3">
    <name type="scientific">Aeromicrobium marinum DSM 15272</name>
    <dbReference type="NCBI Taxonomy" id="585531"/>
    <lineage>
        <taxon>Bacteria</taxon>
        <taxon>Bacillati</taxon>
        <taxon>Actinomycetota</taxon>
        <taxon>Actinomycetes</taxon>
        <taxon>Propionibacteriales</taxon>
        <taxon>Nocardioidaceae</taxon>
        <taxon>Aeromicrobium</taxon>
    </lineage>
</organism>
<evidence type="ECO:0000313" key="3">
    <source>
        <dbReference type="Proteomes" id="UP000003111"/>
    </source>
</evidence>
<gene>
    <name evidence="2" type="ORF">HMPREF0063_12321</name>
</gene>
<name>E2SD09_9ACTN</name>
<dbReference type="HOGENOM" id="CLU_3179230_0_0_11"/>